<feature type="region of interest" description="Disordered" evidence="1">
    <location>
        <begin position="224"/>
        <end position="296"/>
    </location>
</feature>
<feature type="compositionally biased region" description="Low complexity" evidence="1">
    <location>
        <begin position="234"/>
        <end position="264"/>
    </location>
</feature>
<accession>A0ABN7J8G1</accession>
<feature type="region of interest" description="Disordered" evidence="1">
    <location>
        <begin position="498"/>
        <end position="583"/>
    </location>
</feature>
<dbReference type="EMBL" id="CAJHJG010005850">
    <property type="protein sequence ID" value="CAD6953037.1"/>
    <property type="molecule type" value="Genomic_DNA"/>
</dbReference>
<feature type="compositionally biased region" description="Basic and acidic residues" evidence="1">
    <location>
        <begin position="281"/>
        <end position="296"/>
    </location>
</feature>
<gene>
    <name evidence="3" type="ORF">JKIAZH3_G3188</name>
</gene>
<dbReference type="CDD" id="cd06257">
    <property type="entry name" value="DnaJ"/>
    <property type="match status" value="1"/>
</dbReference>
<evidence type="ECO:0000256" key="1">
    <source>
        <dbReference type="SAM" id="MobiDB-lite"/>
    </source>
</evidence>
<feature type="region of interest" description="Disordered" evidence="1">
    <location>
        <begin position="75"/>
        <end position="107"/>
    </location>
</feature>
<dbReference type="PANTHER" id="PTHR44924">
    <property type="entry name" value="DNAJ SUBFAMILY A MEMBER 2"/>
    <property type="match status" value="1"/>
</dbReference>
<dbReference type="InterPro" id="IPR026894">
    <property type="entry name" value="DnaJ_X"/>
</dbReference>
<reference evidence="3" key="1">
    <citation type="submission" date="2020-10" db="EMBL/GenBank/DDBJ databases">
        <authorList>
            <person name="Sedaghatjoo S."/>
        </authorList>
    </citation>
    <scope>NUCLEOTIDE SEQUENCE</scope>
    <source>
        <strain evidence="3">AZH3</strain>
    </source>
</reference>
<protein>
    <recommendedName>
        <fullName evidence="2">J domain-containing protein</fullName>
    </recommendedName>
</protein>
<feature type="compositionally biased region" description="Basic and acidic residues" evidence="1">
    <location>
        <begin position="517"/>
        <end position="556"/>
    </location>
</feature>
<dbReference type="SUPFAM" id="SSF46565">
    <property type="entry name" value="Chaperone J-domain"/>
    <property type="match status" value="1"/>
</dbReference>
<dbReference type="SMART" id="SM00271">
    <property type="entry name" value="DnaJ"/>
    <property type="match status" value="1"/>
</dbReference>
<name>A0ABN7J8G1_9BASI</name>
<dbReference type="Proteomes" id="UP000836402">
    <property type="component" value="Unassembled WGS sequence"/>
</dbReference>
<dbReference type="InterPro" id="IPR036869">
    <property type="entry name" value="J_dom_sf"/>
</dbReference>
<dbReference type="InterPro" id="IPR001623">
    <property type="entry name" value="DnaJ_domain"/>
</dbReference>
<evidence type="ECO:0000259" key="2">
    <source>
        <dbReference type="PROSITE" id="PS50076"/>
    </source>
</evidence>
<dbReference type="PROSITE" id="PS50076">
    <property type="entry name" value="DNAJ_2"/>
    <property type="match status" value="1"/>
</dbReference>
<feature type="compositionally biased region" description="Gly residues" evidence="1">
    <location>
        <begin position="77"/>
        <end position="93"/>
    </location>
</feature>
<sequence length="583" mass="62690">MSTSTLLLPTRPKEPYTPLACPYTTCRASIEYLPPTRDTLSALPANETTFKVTCCACKQRFEPPGATRIVREARAAGGNGSGGGGQANGGNGGEAQRRKRRIGTDENPLDMTFYDTLGLPASATQDEIKKAYRKLAIKLHPDKNPNNPEVEEMFKMLATAYQVLSDPALRHKYNEFGASTPGLAPEDGFVDPEEVFGSLFGGERFLDIIGVISIGKDMKDALQKDSEELEREANAGNNVTASGGNGSGAAVSSSGSGSAASQASPNLGKDSKPTLTPEQKAANEEREKKANEARAKAREERVKALSEKLIRKLSVYTESIRGAGVDADLAKEVEKSFKEINRIEAEELKGESYGVELLHAVGSQYVAKSKHYLAATGPLWGIGGMFHSAASGVHVLRETVSTVRAALEVKSVFEELQKAENSESGLTEERRRQLEEAAAEKGMRALFKGAKLEVESVIREVTEKVLYDANVSKETQRLRALALGIVGEVYSNVKTGPAQTAVEGHPEGFTNAQGDGANKEKNEADYVRVDTKASKARDQEKEKEGGEGGQPPRREVPPIPEGSQPYTTYQSKRASQQPGGQGA</sequence>
<dbReference type="InterPro" id="IPR018253">
    <property type="entry name" value="DnaJ_domain_CS"/>
</dbReference>
<comment type="caution">
    <text evidence="3">The sequence shown here is derived from an EMBL/GenBank/DDBJ whole genome shotgun (WGS) entry which is preliminary data.</text>
</comment>
<dbReference type="PANTHER" id="PTHR44924:SF1">
    <property type="entry name" value="DNAJ SUBFAMILY A MEMBER 2"/>
    <property type="match status" value="1"/>
</dbReference>
<dbReference type="Pfam" id="PF00226">
    <property type="entry name" value="DnaJ"/>
    <property type="match status" value="1"/>
</dbReference>
<evidence type="ECO:0000313" key="4">
    <source>
        <dbReference type="Proteomes" id="UP000836402"/>
    </source>
</evidence>
<dbReference type="PRINTS" id="PR00625">
    <property type="entry name" value="JDOMAIN"/>
</dbReference>
<dbReference type="Gene3D" id="1.10.287.110">
    <property type="entry name" value="DnaJ domain"/>
    <property type="match status" value="1"/>
</dbReference>
<feature type="domain" description="J" evidence="2">
    <location>
        <begin position="112"/>
        <end position="177"/>
    </location>
</feature>
<dbReference type="Pfam" id="PF14308">
    <property type="entry name" value="DnaJ-X"/>
    <property type="match status" value="1"/>
</dbReference>
<evidence type="ECO:0000313" key="3">
    <source>
        <dbReference type="EMBL" id="CAD6953037.1"/>
    </source>
</evidence>
<proteinExistence type="predicted"/>
<organism evidence="3 4">
    <name type="scientific">Tilletia caries</name>
    <name type="common">wheat bunt fungus</name>
    <dbReference type="NCBI Taxonomy" id="13290"/>
    <lineage>
        <taxon>Eukaryota</taxon>
        <taxon>Fungi</taxon>
        <taxon>Dikarya</taxon>
        <taxon>Basidiomycota</taxon>
        <taxon>Ustilaginomycotina</taxon>
        <taxon>Exobasidiomycetes</taxon>
        <taxon>Tilletiales</taxon>
        <taxon>Tilletiaceae</taxon>
        <taxon>Tilletia</taxon>
    </lineage>
</organism>
<feature type="compositionally biased region" description="Polar residues" evidence="1">
    <location>
        <begin position="564"/>
        <end position="583"/>
    </location>
</feature>
<keyword evidence="4" id="KW-1185">Reference proteome</keyword>
<dbReference type="PROSITE" id="PS00636">
    <property type="entry name" value="DNAJ_1"/>
    <property type="match status" value="1"/>
</dbReference>